<keyword evidence="3 5" id="KW-0808">Transferase</keyword>
<protein>
    <submittedName>
        <fullName evidence="5">S-adenosyl-L-methionine-dependent methyltransferase</fullName>
    </submittedName>
</protein>
<organism evidence="5 6">
    <name type="scientific">Rickenella mellea</name>
    <dbReference type="NCBI Taxonomy" id="50990"/>
    <lineage>
        <taxon>Eukaryota</taxon>
        <taxon>Fungi</taxon>
        <taxon>Dikarya</taxon>
        <taxon>Basidiomycota</taxon>
        <taxon>Agaricomycotina</taxon>
        <taxon>Agaricomycetes</taxon>
        <taxon>Hymenochaetales</taxon>
        <taxon>Rickenellaceae</taxon>
        <taxon>Rickenella</taxon>
    </lineage>
</organism>
<gene>
    <name evidence="5" type="ORF">BD410DRAFT_833607</name>
</gene>
<dbReference type="InterPro" id="IPR008854">
    <property type="entry name" value="TPMT"/>
</dbReference>
<sequence length="222" mass="24960">MSDEFSRDAQVLRLRELIAKGAGPEDAWETAWKDGVTPWDRGHAQEDLVELVKSGSVEFPSNGRALVPGCGKGYDAAIIASHLRLQTVGMDISTTAVEEAKRNIHSSDTESLVSFQIADFFSLKAEPEDLFDLVYDYTFFCAIHPSMRVSWGKKMTEIAKPGALLITLVFPIDGEREGGPPYSVKPEFYRDVLGDKWVQIFEKETNDETFRGRKKVIVWRKV</sequence>
<evidence type="ECO:0000256" key="4">
    <source>
        <dbReference type="ARBA" id="ARBA00022691"/>
    </source>
</evidence>
<dbReference type="PANTHER" id="PTHR32183:SF6">
    <property type="entry name" value="CYSTEINE SULFINATE DESULFINASE_CYSTEINE DESULFURASE AND RELATED ENZYMES"/>
    <property type="match status" value="1"/>
</dbReference>
<dbReference type="Gene3D" id="3.40.50.150">
    <property type="entry name" value="Vaccinia Virus protein VP39"/>
    <property type="match status" value="1"/>
</dbReference>
<dbReference type="GO" id="GO:0008757">
    <property type="term" value="F:S-adenosylmethionine-dependent methyltransferase activity"/>
    <property type="evidence" value="ECO:0007669"/>
    <property type="project" value="InterPro"/>
</dbReference>
<dbReference type="Pfam" id="PF05724">
    <property type="entry name" value="TPMT"/>
    <property type="match status" value="1"/>
</dbReference>
<evidence type="ECO:0000313" key="6">
    <source>
        <dbReference type="Proteomes" id="UP000294933"/>
    </source>
</evidence>
<dbReference type="InterPro" id="IPR029063">
    <property type="entry name" value="SAM-dependent_MTases_sf"/>
</dbReference>
<dbReference type="Proteomes" id="UP000294933">
    <property type="component" value="Unassembled WGS sequence"/>
</dbReference>
<evidence type="ECO:0000256" key="3">
    <source>
        <dbReference type="ARBA" id="ARBA00022679"/>
    </source>
</evidence>
<dbReference type="AlphaFoldDB" id="A0A4R5XDX5"/>
<dbReference type="OrthoDB" id="276151at2759"/>
<dbReference type="SUPFAM" id="SSF53335">
    <property type="entry name" value="S-adenosyl-L-methionine-dependent methyltransferases"/>
    <property type="match status" value="1"/>
</dbReference>
<reference evidence="5 6" key="1">
    <citation type="submission" date="2018-06" db="EMBL/GenBank/DDBJ databases">
        <title>A transcriptomic atlas of mushroom development highlights an independent origin of complex multicellularity.</title>
        <authorList>
            <consortium name="DOE Joint Genome Institute"/>
            <person name="Krizsan K."/>
            <person name="Almasi E."/>
            <person name="Merenyi Z."/>
            <person name="Sahu N."/>
            <person name="Viragh M."/>
            <person name="Koszo T."/>
            <person name="Mondo S."/>
            <person name="Kiss B."/>
            <person name="Balint B."/>
            <person name="Kues U."/>
            <person name="Barry K."/>
            <person name="Hegedus J.C."/>
            <person name="Henrissat B."/>
            <person name="Johnson J."/>
            <person name="Lipzen A."/>
            <person name="Ohm R."/>
            <person name="Nagy I."/>
            <person name="Pangilinan J."/>
            <person name="Yan J."/>
            <person name="Xiong Y."/>
            <person name="Grigoriev I.V."/>
            <person name="Hibbett D.S."/>
            <person name="Nagy L.G."/>
        </authorList>
    </citation>
    <scope>NUCLEOTIDE SEQUENCE [LARGE SCALE GENOMIC DNA]</scope>
    <source>
        <strain evidence="5 6">SZMC22713</strain>
    </source>
</reference>
<dbReference type="PANTHER" id="PTHR32183">
    <property type="match status" value="1"/>
</dbReference>
<dbReference type="STRING" id="50990.A0A4R5XDX5"/>
<keyword evidence="4" id="KW-0949">S-adenosyl-L-methionine</keyword>
<dbReference type="PROSITE" id="PS51585">
    <property type="entry name" value="SAM_MT_TPMT"/>
    <property type="match status" value="1"/>
</dbReference>
<name>A0A4R5XDX5_9AGAM</name>
<evidence type="ECO:0000256" key="2">
    <source>
        <dbReference type="ARBA" id="ARBA00022603"/>
    </source>
</evidence>
<keyword evidence="6" id="KW-1185">Reference proteome</keyword>
<evidence type="ECO:0000256" key="1">
    <source>
        <dbReference type="ARBA" id="ARBA00022553"/>
    </source>
</evidence>
<dbReference type="EMBL" id="ML170156">
    <property type="protein sequence ID" value="TDL29270.1"/>
    <property type="molecule type" value="Genomic_DNA"/>
</dbReference>
<keyword evidence="1" id="KW-0597">Phosphoprotein</keyword>
<dbReference type="VEuPathDB" id="FungiDB:BD410DRAFT_833607"/>
<proteinExistence type="predicted"/>
<dbReference type="CDD" id="cd02440">
    <property type="entry name" value="AdoMet_MTases"/>
    <property type="match status" value="1"/>
</dbReference>
<accession>A0A4R5XDX5</accession>
<dbReference type="GO" id="GO:0032259">
    <property type="term" value="P:methylation"/>
    <property type="evidence" value="ECO:0007669"/>
    <property type="project" value="UniProtKB-KW"/>
</dbReference>
<keyword evidence="2 5" id="KW-0489">Methyltransferase</keyword>
<evidence type="ECO:0000313" key="5">
    <source>
        <dbReference type="EMBL" id="TDL29270.1"/>
    </source>
</evidence>